<dbReference type="Proteomes" id="UP001237642">
    <property type="component" value="Unassembled WGS sequence"/>
</dbReference>
<dbReference type="GO" id="GO:0008270">
    <property type="term" value="F:zinc ion binding"/>
    <property type="evidence" value="ECO:0007669"/>
    <property type="project" value="TreeGrafter"/>
</dbReference>
<dbReference type="EMBL" id="JAUIZM010000001">
    <property type="protein sequence ID" value="KAK1402551.1"/>
    <property type="molecule type" value="Genomic_DNA"/>
</dbReference>
<dbReference type="PANTHER" id="PTHR12857">
    <property type="entry name" value="CXXC MOTIF CONTAINING ZINC BINDING PROTEIN"/>
    <property type="match status" value="1"/>
</dbReference>
<evidence type="ECO:0000256" key="3">
    <source>
        <dbReference type="ARBA" id="ARBA00022833"/>
    </source>
</evidence>
<accession>A0AAD8JH70</accession>
<organism evidence="4 5">
    <name type="scientific">Heracleum sosnowskyi</name>
    <dbReference type="NCBI Taxonomy" id="360622"/>
    <lineage>
        <taxon>Eukaryota</taxon>
        <taxon>Viridiplantae</taxon>
        <taxon>Streptophyta</taxon>
        <taxon>Embryophyta</taxon>
        <taxon>Tracheophyta</taxon>
        <taxon>Spermatophyta</taxon>
        <taxon>Magnoliopsida</taxon>
        <taxon>eudicotyledons</taxon>
        <taxon>Gunneridae</taxon>
        <taxon>Pentapetalae</taxon>
        <taxon>asterids</taxon>
        <taxon>campanulids</taxon>
        <taxon>Apiales</taxon>
        <taxon>Apiaceae</taxon>
        <taxon>Apioideae</taxon>
        <taxon>apioid superclade</taxon>
        <taxon>Tordylieae</taxon>
        <taxon>Tordyliinae</taxon>
        <taxon>Heracleum</taxon>
    </lineage>
</organism>
<sequence>MITVILDVKWFDMKKAPSNNMKREVCKRTGAVIVSGGKNIRLTQEHNGIFVPLMEINSNFFEPVECVFSHGRKAETMSGKKMNNIDLSAGEFYDYDVECQCSISATNLKAMFEVMDAKVEAHLTNITDLELDIGVNNTNVGLYLKCEVCKRTGAVIVSGGKSIRLTQEHKGIFVLLMEINLNFFEPVECVFSHGWKAKTMSGKKMNNIDLSAGEFYDYDVECQCSISATNLKAMFEVMDAKVEVISV</sequence>
<proteinExistence type="inferred from homology"/>
<comment type="similarity">
    <text evidence="1">Belongs to the UPF0587 family.</text>
</comment>
<protein>
    <submittedName>
        <fullName evidence="4">Uncharacterized protein</fullName>
    </submittedName>
</protein>
<evidence type="ECO:0000256" key="1">
    <source>
        <dbReference type="ARBA" id="ARBA00007818"/>
    </source>
</evidence>
<reference evidence="4" key="1">
    <citation type="submission" date="2023-02" db="EMBL/GenBank/DDBJ databases">
        <title>Genome of toxic invasive species Heracleum sosnowskyi carries increased number of genes despite the absence of recent whole-genome duplications.</title>
        <authorList>
            <person name="Schelkunov M."/>
            <person name="Shtratnikova V."/>
            <person name="Makarenko M."/>
            <person name="Klepikova A."/>
            <person name="Omelchenko D."/>
            <person name="Novikova G."/>
            <person name="Obukhova E."/>
            <person name="Bogdanov V."/>
            <person name="Penin A."/>
            <person name="Logacheva M."/>
        </authorList>
    </citation>
    <scope>NUCLEOTIDE SEQUENCE</scope>
    <source>
        <strain evidence="4">Hsosn_3</strain>
        <tissue evidence="4">Leaf</tissue>
    </source>
</reference>
<comment type="caution">
    <text evidence="4">The sequence shown here is derived from an EMBL/GenBank/DDBJ whole genome shotgun (WGS) entry which is preliminary data.</text>
</comment>
<evidence type="ECO:0000256" key="2">
    <source>
        <dbReference type="ARBA" id="ARBA00022723"/>
    </source>
</evidence>
<keyword evidence="3" id="KW-0862">Zinc</keyword>
<gene>
    <name evidence="4" type="ORF">POM88_002156</name>
</gene>
<dbReference type="SUPFAM" id="SSF141678">
    <property type="entry name" value="MAL13P1.257-like"/>
    <property type="match status" value="2"/>
</dbReference>
<dbReference type="Pfam" id="PF05907">
    <property type="entry name" value="CXXC_Zn-b_euk"/>
    <property type="match status" value="2"/>
</dbReference>
<dbReference type="InterPro" id="IPR008584">
    <property type="entry name" value="CXXC_Zn-binding_euk"/>
</dbReference>
<keyword evidence="5" id="KW-1185">Reference proteome</keyword>
<reference evidence="4" key="2">
    <citation type="submission" date="2023-05" db="EMBL/GenBank/DDBJ databases">
        <authorList>
            <person name="Schelkunov M.I."/>
        </authorList>
    </citation>
    <scope>NUCLEOTIDE SEQUENCE</scope>
    <source>
        <strain evidence="4">Hsosn_3</strain>
        <tissue evidence="4">Leaf</tissue>
    </source>
</reference>
<keyword evidence="2" id="KW-0479">Metal-binding</keyword>
<evidence type="ECO:0000313" key="4">
    <source>
        <dbReference type="EMBL" id="KAK1402551.1"/>
    </source>
</evidence>
<evidence type="ECO:0000313" key="5">
    <source>
        <dbReference type="Proteomes" id="UP001237642"/>
    </source>
</evidence>
<dbReference type="PANTHER" id="PTHR12857:SF0">
    <property type="entry name" value="CXXC MOTIF CONTAINING ZINC BINDING PROTEIN"/>
    <property type="match status" value="1"/>
</dbReference>
<name>A0AAD8JH70_9APIA</name>
<dbReference type="AlphaFoldDB" id="A0AAD8JH70"/>